<name>A0ABR6GEA0_9HYPH</name>
<sequence>MIAKVVAEHGIDGARVRDRAFGRRRHGRSHARHLS</sequence>
<evidence type="ECO:0000313" key="2">
    <source>
        <dbReference type="Proteomes" id="UP000542811"/>
    </source>
</evidence>
<proteinExistence type="predicted"/>
<evidence type="ECO:0000313" key="1">
    <source>
        <dbReference type="EMBL" id="MBB3163667.1"/>
    </source>
</evidence>
<accession>A0ABR6GEA0</accession>
<reference evidence="1 2" key="1">
    <citation type="submission" date="2020-08" db="EMBL/GenBank/DDBJ databases">
        <title>Genomic Encyclopedia of Type Strains, Phase III (KMG-III): the genomes of soil and plant-associated and newly described type strains.</title>
        <authorList>
            <person name="Whitman W."/>
        </authorList>
    </citation>
    <scope>NUCLEOTIDE SEQUENCE [LARGE SCALE GENOMIC DNA]</scope>
    <source>
        <strain evidence="1 2">CECT 8280</strain>
    </source>
</reference>
<comment type="caution">
    <text evidence="1">The sequence shown here is derived from an EMBL/GenBank/DDBJ whole genome shotgun (WGS) entry which is preliminary data.</text>
</comment>
<organism evidence="1 2">
    <name type="scientific">Rhizobium laguerreae</name>
    <dbReference type="NCBI Taxonomy" id="1076926"/>
    <lineage>
        <taxon>Bacteria</taxon>
        <taxon>Pseudomonadati</taxon>
        <taxon>Pseudomonadota</taxon>
        <taxon>Alphaproteobacteria</taxon>
        <taxon>Hyphomicrobiales</taxon>
        <taxon>Rhizobiaceae</taxon>
        <taxon>Rhizobium/Agrobacterium group</taxon>
        <taxon>Rhizobium</taxon>
    </lineage>
</organism>
<keyword evidence="2" id="KW-1185">Reference proteome</keyword>
<gene>
    <name evidence="1" type="ORF">FHS25_004147</name>
</gene>
<dbReference type="EMBL" id="JACHXX010000005">
    <property type="protein sequence ID" value="MBB3163667.1"/>
    <property type="molecule type" value="Genomic_DNA"/>
</dbReference>
<protein>
    <submittedName>
        <fullName evidence="1">Uncharacterized protein</fullName>
    </submittedName>
</protein>
<dbReference type="Proteomes" id="UP000542811">
    <property type="component" value="Unassembled WGS sequence"/>
</dbReference>